<feature type="region of interest" description="Disordered" evidence="6">
    <location>
        <begin position="144"/>
        <end position="166"/>
    </location>
</feature>
<evidence type="ECO:0000256" key="1">
    <source>
        <dbReference type="ARBA" id="ARBA00011073"/>
    </source>
</evidence>
<feature type="signal peptide" evidence="8">
    <location>
        <begin position="1"/>
        <end position="22"/>
    </location>
</feature>
<evidence type="ECO:0000259" key="9">
    <source>
        <dbReference type="Pfam" id="PF00082"/>
    </source>
</evidence>
<evidence type="ECO:0000256" key="2">
    <source>
        <dbReference type="ARBA" id="ARBA00022670"/>
    </source>
</evidence>
<keyword evidence="7" id="KW-0812">Transmembrane</keyword>
<feature type="active site" description="Charge relay system" evidence="5">
    <location>
        <position position="167"/>
    </location>
</feature>
<name>A0A3A4B0N8_9ACTN</name>
<feature type="region of interest" description="Disordered" evidence="6">
    <location>
        <begin position="25"/>
        <end position="89"/>
    </location>
</feature>
<reference evidence="10 11" key="1">
    <citation type="submission" date="2018-09" db="EMBL/GenBank/DDBJ databases">
        <title>YIM 75507 draft genome.</title>
        <authorList>
            <person name="Tang S."/>
            <person name="Feng Y."/>
        </authorList>
    </citation>
    <scope>NUCLEOTIDE SEQUENCE [LARGE SCALE GENOMIC DNA]</scope>
    <source>
        <strain evidence="10 11">YIM 75507</strain>
    </source>
</reference>
<keyword evidence="3 5" id="KW-0378">Hydrolase</keyword>
<dbReference type="PRINTS" id="PR00723">
    <property type="entry name" value="SUBTILISIN"/>
</dbReference>
<dbReference type="EMBL" id="QZEY01000003">
    <property type="protein sequence ID" value="RJL33498.1"/>
    <property type="molecule type" value="Genomic_DNA"/>
</dbReference>
<evidence type="ECO:0000256" key="6">
    <source>
        <dbReference type="SAM" id="MobiDB-lite"/>
    </source>
</evidence>
<keyword evidence="11" id="KW-1185">Reference proteome</keyword>
<evidence type="ECO:0000256" key="4">
    <source>
        <dbReference type="ARBA" id="ARBA00022825"/>
    </source>
</evidence>
<feature type="compositionally biased region" description="Low complexity" evidence="6">
    <location>
        <begin position="50"/>
        <end position="75"/>
    </location>
</feature>
<gene>
    <name evidence="10" type="ORF">D5H75_12030</name>
</gene>
<feature type="domain" description="Peptidase S8/S53" evidence="9">
    <location>
        <begin position="123"/>
        <end position="389"/>
    </location>
</feature>
<dbReference type="InterPro" id="IPR015500">
    <property type="entry name" value="Peptidase_S8_subtilisin-rel"/>
</dbReference>
<dbReference type="InterPro" id="IPR000209">
    <property type="entry name" value="Peptidase_S8/S53_dom"/>
</dbReference>
<feature type="active site" description="Charge relay system" evidence="5">
    <location>
        <position position="341"/>
    </location>
</feature>
<dbReference type="Pfam" id="PF00082">
    <property type="entry name" value="Peptidase_S8"/>
    <property type="match status" value="1"/>
</dbReference>
<protein>
    <submittedName>
        <fullName evidence="10">Serine protease</fullName>
    </submittedName>
</protein>
<feature type="compositionally biased region" description="Low complexity" evidence="6">
    <location>
        <begin position="25"/>
        <end position="37"/>
    </location>
</feature>
<keyword evidence="7" id="KW-0472">Membrane</keyword>
<comment type="caution">
    <text evidence="10">The sequence shown here is derived from an EMBL/GenBank/DDBJ whole genome shotgun (WGS) entry which is preliminary data.</text>
</comment>
<proteinExistence type="inferred from homology"/>
<keyword evidence="2 5" id="KW-0645">Protease</keyword>
<dbReference type="OrthoDB" id="3530033at2"/>
<organism evidence="10 11">
    <name type="scientific">Bailinhaonella thermotolerans</name>
    <dbReference type="NCBI Taxonomy" id="1070861"/>
    <lineage>
        <taxon>Bacteria</taxon>
        <taxon>Bacillati</taxon>
        <taxon>Actinomycetota</taxon>
        <taxon>Actinomycetes</taxon>
        <taxon>Streptosporangiales</taxon>
        <taxon>Streptosporangiaceae</taxon>
        <taxon>Bailinhaonella</taxon>
    </lineage>
</organism>
<evidence type="ECO:0000256" key="5">
    <source>
        <dbReference type="PROSITE-ProRule" id="PRU01240"/>
    </source>
</evidence>
<dbReference type="PANTHER" id="PTHR43806">
    <property type="entry name" value="PEPTIDASE S8"/>
    <property type="match status" value="1"/>
</dbReference>
<dbReference type="GO" id="GO:0004252">
    <property type="term" value="F:serine-type endopeptidase activity"/>
    <property type="evidence" value="ECO:0007669"/>
    <property type="project" value="UniProtKB-UniRule"/>
</dbReference>
<dbReference type="RefSeq" id="WP_119926457.1">
    <property type="nucleotide sequence ID" value="NZ_QZEY01000003.1"/>
</dbReference>
<dbReference type="PANTHER" id="PTHR43806:SF11">
    <property type="entry name" value="CEREVISIN-RELATED"/>
    <property type="match status" value="1"/>
</dbReference>
<keyword evidence="8" id="KW-0732">Signal</keyword>
<dbReference type="Proteomes" id="UP000265768">
    <property type="component" value="Unassembled WGS sequence"/>
</dbReference>
<evidence type="ECO:0000313" key="10">
    <source>
        <dbReference type="EMBL" id="RJL33498.1"/>
    </source>
</evidence>
<dbReference type="SUPFAM" id="SSF52743">
    <property type="entry name" value="Subtilisin-like"/>
    <property type="match status" value="1"/>
</dbReference>
<keyword evidence="7" id="KW-1133">Transmembrane helix</keyword>
<accession>A0A3A4B0N8</accession>
<dbReference type="GO" id="GO:0006508">
    <property type="term" value="P:proteolysis"/>
    <property type="evidence" value="ECO:0007669"/>
    <property type="project" value="UniProtKB-KW"/>
</dbReference>
<dbReference type="InterPro" id="IPR036852">
    <property type="entry name" value="Peptidase_S8/S53_dom_sf"/>
</dbReference>
<evidence type="ECO:0000256" key="8">
    <source>
        <dbReference type="SAM" id="SignalP"/>
    </source>
</evidence>
<evidence type="ECO:0000313" key="11">
    <source>
        <dbReference type="Proteomes" id="UP000265768"/>
    </source>
</evidence>
<feature type="active site" description="Charge relay system" evidence="5">
    <location>
        <position position="132"/>
    </location>
</feature>
<dbReference type="Gene3D" id="3.40.50.200">
    <property type="entry name" value="Peptidase S8/S53 domain"/>
    <property type="match status" value="1"/>
</dbReference>
<sequence length="469" mass="48162">MLRRLAPAAALAALLPALPALPAAPAVPASPAHAAGHPVRHAPAPPAAPAPSAAAVPAVPDRPARAAVPGPGARAVPDRPGPAVAGRIETGTRWRPGADEVRDAQRWVFSAINAAAAWRSSTGEGVTVAVLDSGVDPGVAELRGKVRSGPDLTSTHTSPDNPGWGLHGTGMASLIAGRGTGEDSGVLGVAPDARVLSVRVLVDEEDPEYWSFRGSGASDLSLGDGIRYAVDNGADVINMSLGAYEVRRRDREAINYALSRGVVLVAATGNDGDTKTSREEGRSYWSFPAGYPGVIGVGAVDRNGRRGEFSNDNLSVSVAAPGVGIAMVLSGGRYARAEGTSPAAALVSGVAALIKSRHPRMRPELVARAITSTARPHPREGYDDEVGFGVVDAGAALATADRLAGYRSAVPPPQERFGKGYDAGDPVSPGADPPRMWAYGGGLAASLLVFGGAIAVLLRRSRRRLEDHE</sequence>
<evidence type="ECO:0000256" key="7">
    <source>
        <dbReference type="SAM" id="Phobius"/>
    </source>
</evidence>
<feature type="compositionally biased region" description="Polar residues" evidence="6">
    <location>
        <begin position="151"/>
        <end position="160"/>
    </location>
</feature>
<dbReference type="InterPro" id="IPR050131">
    <property type="entry name" value="Peptidase_S8_subtilisin-like"/>
</dbReference>
<feature type="transmembrane region" description="Helical" evidence="7">
    <location>
        <begin position="436"/>
        <end position="458"/>
    </location>
</feature>
<feature type="chain" id="PRO_5038655088" evidence="8">
    <location>
        <begin position="23"/>
        <end position="469"/>
    </location>
</feature>
<evidence type="ECO:0000256" key="3">
    <source>
        <dbReference type="ARBA" id="ARBA00022801"/>
    </source>
</evidence>
<dbReference type="AlphaFoldDB" id="A0A3A4B0N8"/>
<keyword evidence="4 5" id="KW-0720">Serine protease</keyword>
<comment type="similarity">
    <text evidence="1 5">Belongs to the peptidase S8 family.</text>
</comment>
<dbReference type="PROSITE" id="PS51892">
    <property type="entry name" value="SUBTILASE"/>
    <property type="match status" value="1"/>
</dbReference>